<protein>
    <submittedName>
        <fullName evidence="1">Secreted protein</fullName>
    </submittedName>
</protein>
<name>A0A0P6FB62_9CRUS</name>
<accession>A0A0P6FB62</accession>
<dbReference type="AlphaFoldDB" id="A0A0P6FB62"/>
<proteinExistence type="predicted"/>
<dbReference type="InterPro" id="IPR006631">
    <property type="entry name" value="DM4_12"/>
</dbReference>
<organism evidence="1">
    <name type="scientific">Daphnia magna</name>
    <dbReference type="NCBI Taxonomy" id="35525"/>
    <lineage>
        <taxon>Eukaryota</taxon>
        <taxon>Metazoa</taxon>
        <taxon>Ecdysozoa</taxon>
        <taxon>Arthropoda</taxon>
        <taxon>Crustacea</taxon>
        <taxon>Branchiopoda</taxon>
        <taxon>Diplostraca</taxon>
        <taxon>Cladocera</taxon>
        <taxon>Anomopoda</taxon>
        <taxon>Daphniidae</taxon>
        <taxon>Daphnia</taxon>
    </lineage>
</organism>
<evidence type="ECO:0000313" key="1">
    <source>
        <dbReference type="EMBL" id="JAN44460.1"/>
    </source>
</evidence>
<sequence>MNVHLPSRNPTTFIQTRLRELLELILQLVRSKHKEIIMGRQHQNLGCCLVALIVLQLALPALALPQLFNKVAEQGRKFAVKPNSNKKVITETNEIAPSEQQGNGGFQWSNILGMLIQMFLGGSSGGIDKADSGVNVAQGGFNWMSLVNLGLRLMLSTLNNGGGSGVAGGLDKADSQSGSAAASLSQGMLLPLMASFLGGQEKADVASLAKQAGNLIQLISSLMDALKVSFSQRSTTARSLGNKDPFSDAAVAAVTIMKGYVDTHKTTDEVCMQRIMCDANNACARDAPDSGYLFCQLGTYAASYLLEKSTFTPLDAYTQAGRQGRTGESCAQIYSQCNEL</sequence>
<dbReference type="PANTHER" id="PTHR41158:SF2">
    <property type="entry name" value="AGAP010294-PA"/>
    <property type="match status" value="1"/>
</dbReference>
<dbReference type="OrthoDB" id="7587145at2759"/>
<dbReference type="Pfam" id="PF07841">
    <property type="entry name" value="DM4_12"/>
    <property type="match status" value="1"/>
</dbReference>
<reference evidence="1" key="1">
    <citation type="submission" date="2015-10" db="EMBL/GenBank/DDBJ databases">
        <title>EvidentialGene: Evidence-directed Construction of Complete mRNA Transcriptomes without Genomes.</title>
        <authorList>
            <person name="Gilbert D.G."/>
        </authorList>
    </citation>
    <scope>NUCLEOTIDE SEQUENCE</scope>
</reference>
<dbReference type="EMBL" id="GDIQ01050277">
    <property type="protein sequence ID" value="JAN44460.1"/>
    <property type="molecule type" value="Transcribed_RNA"/>
</dbReference>
<dbReference type="PANTHER" id="PTHR41158">
    <property type="entry name" value="AGAP010294-PA"/>
    <property type="match status" value="1"/>
</dbReference>